<proteinExistence type="predicted"/>
<sequence length="86" mass="10319">MMFRILKLLSCPFLLLFLYGCVKDSQIDKYTSEKAIYSVANLKEDYETFTKGLDHYNDFYNKVNWDSFDVKKRNDTLIYIFKLYDG</sequence>
<gene>
    <name evidence="2" type="ORF">DC487_12980</name>
</gene>
<accession>A0A2T8HGB8</accession>
<evidence type="ECO:0000313" key="2">
    <source>
        <dbReference type="EMBL" id="PVH24453.1"/>
    </source>
</evidence>
<evidence type="ECO:0000313" key="3">
    <source>
        <dbReference type="Proteomes" id="UP000245627"/>
    </source>
</evidence>
<keyword evidence="1" id="KW-0732">Signal</keyword>
<dbReference type="AlphaFoldDB" id="A0A2T8HGB8"/>
<reference evidence="2 3" key="1">
    <citation type="submission" date="2018-04" db="EMBL/GenBank/DDBJ databases">
        <title>Sphingobacterium cortibacter sp. nov.</title>
        <authorList>
            <person name="Li Y."/>
        </authorList>
    </citation>
    <scope>NUCLEOTIDE SEQUENCE [LARGE SCALE GENOMIC DNA]</scope>
    <source>
        <strain evidence="2 3">2c-3</strain>
    </source>
</reference>
<dbReference type="PROSITE" id="PS51257">
    <property type="entry name" value="PROKAR_LIPOPROTEIN"/>
    <property type="match status" value="1"/>
</dbReference>
<evidence type="ECO:0000256" key="1">
    <source>
        <dbReference type="SAM" id="SignalP"/>
    </source>
</evidence>
<name>A0A2T8HGB8_9SPHI</name>
<dbReference type="Proteomes" id="UP000245627">
    <property type="component" value="Unassembled WGS sequence"/>
</dbReference>
<dbReference type="EMBL" id="QDKG01000005">
    <property type="protein sequence ID" value="PVH24453.1"/>
    <property type="molecule type" value="Genomic_DNA"/>
</dbReference>
<feature type="signal peptide" evidence="1">
    <location>
        <begin position="1"/>
        <end position="22"/>
    </location>
</feature>
<feature type="chain" id="PRO_5015446545" evidence="1">
    <location>
        <begin position="23"/>
        <end position="86"/>
    </location>
</feature>
<comment type="caution">
    <text evidence="2">The sequence shown here is derived from an EMBL/GenBank/DDBJ whole genome shotgun (WGS) entry which is preliminary data.</text>
</comment>
<protein>
    <submittedName>
        <fullName evidence="2">Uncharacterized protein</fullName>
    </submittedName>
</protein>
<keyword evidence="3" id="KW-1185">Reference proteome</keyword>
<organism evidence="2 3">
    <name type="scientific">Sphingobacterium corticibacter</name>
    <dbReference type="NCBI Taxonomy" id="2171749"/>
    <lineage>
        <taxon>Bacteria</taxon>
        <taxon>Pseudomonadati</taxon>
        <taxon>Bacteroidota</taxon>
        <taxon>Sphingobacteriia</taxon>
        <taxon>Sphingobacteriales</taxon>
        <taxon>Sphingobacteriaceae</taxon>
        <taxon>Sphingobacterium</taxon>
    </lineage>
</organism>